<sequence>MRFFLSLLAVILCCNSAPAQSPFTRLGNAGTASFDEGWLFKRYGLQPDGSRLEEPSQAASATFNDQDWQRLSLPHDWAITGPFRIDLAGETGKLPWKGIGWYRKHFNIPAADAGKMIFVDFDGAMAYAEIWLNGQYVGTWPYGYTSFRMDLTPYIRLGKENVLAVKLNTEKWDSRWYPGAGIYRHVWLVKTGKVQVAHWGTYITTPKVTTQAAAVKMAVTVANETGKPVTAVLQTDVYEAGTGNTFKKKVATVENKPVDLAAGNNNIDVAVTIRNPRIWRIETPSRYFAVTTVLVNGRKADTYYSTFGIRTLEFTARNGFLLNGKRVAIQGVCNHHDLGALGAAMNTSALKRQLALLKEMGANAIRTSHNPPAPELLALADEMGFLVWDEAFDAWKHGKKKNDYNKLYDEWHEKDLVALVHRDRNHPSVVIWSIGNEVMDQRDVAMTKELAGIMRREDPTRPVSNGYNDPDGGRSSGAVQGLDLMGVNYFFGQQPKWDADPRYANMPTMGSETSSCVSSRGEYFFGTNRRNWQISSYDLDHPGWGCKPDEQFRTNAKFPHLLGEFVWTGFDYLGEPTPYGSDETNLLNFRNDPSKRAELEKALDELQKNKPPSRSSYFGIIDLAGFPKDRFYLYQSHWRPDHPMAHILPHWNWQERIDSIVPVHVYTSGDEAELFLNGKSLGRKKKQAGKDFRLVWDAVQYQPGELKVVAYKNGKYWATDVVKTTGDAAKLSLNSNVTKIIGDELAFITVRVEDQNNRMVPRSHPKIRFRVEGPGELVATDNGDATSFESFQSPEKSAYNGMALVIVKAKKGAKGLVRIKAEADGLTMGLTTVSVD</sequence>
<dbReference type="Pfam" id="PF18565">
    <property type="entry name" value="Glyco_hydro2_C5"/>
    <property type="match status" value="1"/>
</dbReference>
<protein>
    <submittedName>
        <fullName evidence="10">DUF4982 domain-containing protein</fullName>
    </submittedName>
</protein>
<dbReference type="InterPro" id="IPR032311">
    <property type="entry name" value="DUF4982"/>
</dbReference>
<comment type="similarity">
    <text evidence="1">Belongs to the glycosyl hydrolase 2 family.</text>
</comment>
<dbReference type="PANTHER" id="PTHR42732:SF1">
    <property type="entry name" value="BETA-MANNOSIDASE"/>
    <property type="match status" value="1"/>
</dbReference>
<feature type="domain" description="Glycoside hydrolase family 2 catalytic" evidence="6">
    <location>
        <begin position="319"/>
        <end position="464"/>
    </location>
</feature>
<name>A0ABS8PL57_9BACT</name>
<dbReference type="PANTHER" id="PTHR42732">
    <property type="entry name" value="BETA-GALACTOSIDASE"/>
    <property type="match status" value="1"/>
</dbReference>
<gene>
    <name evidence="10" type="ORF">LQ567_03650</name>
</gene>
<dbReference type="SUPFAM" id="SSF51445">
    <property type="entry name" value="(Trans)glycosidases"/>
    <property type="match status" value="1"/>
</dbReference>
<evidence type="ECO:0000259" key="5">
    <source>
        <dbReference type="Pfam" id="PF00703"/>
    </source>
</evidence>
<evidence type="ECO:0000259" key="6">
    <source>
        <dbReference type="Pfam" id="PF02836"/>
    </source>
</evidence>
<dbReference type="InterPro" id="IPR013783">
    <property type="entry name" value="Ig-like_fold"/>
</dbReference>
<feature type="domain" description="Glycosyl hydrolases family 2 sugar binding" evidence="7">
    <location>
        <begin position="97"/>
        <end position="191"/>
    </location>
</feature>
<dbReference type="InterPro" id="IPR036156">
    <property type="entry name" value="Beta-gal/glucu_dom_sf"/>
</dbReference>
<evidence type="ECO:0000256" key="2">
    <source>
        <dbReference type="ARBA" id="ARBA00022801"/>
    </source>
</evidence>
<dbReference type="EMBL" id="JAJNEC010000003">
    <property type="protein sequence ID" value="MCD2421841.1"/>
    <property type="molecule type" value="Genomic_DNA"/>
</dbReference>
<dbReference type="PRINTS" id="PR00132">
    <property type="entry name" value="GLHYDRLASE2"/>
</dbReference>
<keyword evidence="11" id="KW-1185">Reference proteome</keyword>
<feature type="chain" id="PRO_5046859727" evidence="4">
    <location>
        <begin position="20"/>
        <end position="836"/>
    </location>
</feature>
<comment type="caution">
    <text evidence="10">The sequence shown here is derived from an EMBL/GenBank/DDBJ whole genome shotgun (WGS) entry which is preliminary data.</text>
</comment>
<evidence type="ECO:0000256" key="3">
    <source>
        <dbReference type="ARBA" id="ARBA00023295"/>
    </source>
</evidence>
<dbReference type="SUPFAM" id="SSF49785">
    <property type="entry name" value="Galactose-binding domain-like"/>
    <property type="match status" value="1"/>
</dbReference>
<dbReference type="Gene3D" id="3.20.20.80">
    <property type="entry name" value="Glycosidases"/>
    <property type="match status" value="1"/>
</dbReference>
<dbReference type="InterPro" id="IPR017853">
    <property type="entry name" value="GH"/>
</dbReference>
<dbReference type="Gene3D" id="2.60.40.10">
    <property type="entry name" value="Immunoglobulins"/>
    <property type="match status" value="3"/>
</dbReference>
<dbReference type="Gene3D" id="2.60.120.260">
    <property type="entry name" value="Galactose-binding domain-like"/>
    <property type="match status" value="1"/>
</dbReference>
<organism evidence="10 11">
    <name type="scientific">Niabella pedocola</name>
    <dbReference type="NCBI Taxonomy" id="1752077"/>
    <lineage>
        <taxon>Bacteria</taxon>
        <taxon>Pseudomonadati</taxon>
        <taxon>Bacteroidota</taxon>
        <taxon>Chitinophagia</taxon>
        <taxon>Chitinophagales</taxon>
        <taxon>Chitinophagaceae</taxon>
        <taxon>Niabella</taxon>
    </lineage>
</organism>
<keyword evidence="2" id="KW-0378">Hydrolase</keyword>
<feature type="signal peptide" evidence="4">
    <location>
        <begin position="1"/>
        <end position="19"/>
    </location>
</feature>
<feature type="domain" description="Glycoside hydrolase family 2 immunoglobulin-like beta-sandwich" evidence="5">
    <location>
        <begin position="202"/>
        <end position="310"/>
    </location>
</feature>
<proteinExistence type="inferred from homology"/>
<accession>A0ABS8PL57</accession>
<evidence type="ECO:0000256" key="1">
    <source>
        <dbReference type="ARBA" id="ARBA00007401"/>
    </source>
</evidence>
<dbReference type="RefSeq" id="WP_231002742.1">
    <property type="nucleotide sequence ID" value="NZ_JAJNEC010000003.1"/>
</dbReference>
<dbReference type="InterPro" id="IPR006103">
    <property type="entry name" value="Glyco_hydro_2_cat"/>
</dbReference>
<dbReference type="PROSITE" id="PS00608">
    <property type="entry name" value="GLYCOSYL_HYDROL_F2_2"/>
    <property type="match status" value="1"/>
</dbReference>
<dbReference type="NCBIfam" id="NF041463">
    <property type="entry name" value="GalB"/>
    <property type="match status" value="1"/>
</dbReference>
<dbReference type="InterPro" id="IPR048229">
    <property type="entry name" value="GalB-like"/>
</dbReference>
<evidence type="ECO:0000259" key="7">
    <source>
        <dbReference type="Pfam" id="PF02837"/>
    </source>
</evidence>
<evidence type="ECO:0000256" key="4">
    <source>
        <dbReference type="SAM" id="SignalP"/>
    </source>
</evidence>
<keyword evidence="3" id="KW-0326">Glycosidase</keyword>
<dbReference type="InterPro" id="IPR051913">
    <property type="entry name" value="GH2_Domain-Containing"/>
</dbReference>
<dbReference type="InterPro" id="IPR040605">
    <property type="entry name" value="Glyco_hydro2_dom5"/>
</dbReference>
<feature type="domain" description="DUF4982" evidence="8">
    <location>
        <begin position="660"/>
        <end position="718"/>
    </location>
</feature>
<dbReference type="InterPro" id="IPR023232">
    <property type="entry name" value="Glyco_hydro_2_AS"/>
</dbReference>
<dbReference type="InterPro" id="IPR006102">
    <property type="entry name" value="Ig-like_GH2"/>
</dbReference>
<evidence type="ECO:0000259" key="8">
    <source>
        <dbReference type="Pfam" id="PF16355"/>
    </source>
</evidence>
<dbReference type="InterPro" id="IPR006104">
    <property type="entry name" value="Glyco_hydro_2_N"/>
</dbReference>
<dbReference type="Pfam" id="PF02836">
    <property type="entry name" value="Glyco_hydro_2_C"/>
    <property type="match status" value="1"/>
</dbReference>
<dbReference type="InterPro" id="IPR008979">
    <property type="entry name" value="Galactose-bd-like_sf"/>
</dbReference>
<dbReference type="InterPro" id="IPR006101">
    <property type="entry name" value="Glyco_hydro_2"/>
</dbReference>
<evidence type="ECO:0000259" key="9">
    <source>
        <dbReference type="Pfam" id="PF18565"/>
    </source>
</evidence>
<feature type="domain" description="Glycoside hydrolase family 2" evidence="9">
    <location>
        <begin position="731"/>
        <end position="827"/>
    </location>
</feature>
<evidence type="ECO:0000313" key="10">
    <source>
        <dbReference type="EMBL" id="MCD2421841.1"/>
    </source>
</evidence>
<dbReference type="Pfam" id="PF02837">
    <property type="entry name" value="Glyco_hydro_2_N"/>
    <property type="match status" value="1"/>
</dbReference>
<dbReference type="Proteomes" id="UP001199816">
    <property type="component" value="Unassembled WGS sequence"/>
</dbReference>
<dbReference type="Pfam" id="PF00703">
    <property type="entry name" value="Glyco_hydro_2"/>
    <property type="match status" value="1"/>
</dbReference>
<dbReference type="Pfam" id="PF16355">
    <property type="entry name" value="DUF4982"/>
    <property type="match status" value="1"/>
</dbReference>
<keyword evidence="4" id="KW-0732">Signal</keyword>
<dbReference type="SUPFAM" id="SSF49303">
    <property type="entry name" value="beta-Galactosidase/glucuronidase domain"/>
    <property type="match status" value="1"/>
</dbReference>
<reference evidence="10 11" key="1">
    <citation type="submission" date="2021-11" db="EMBL/GenBank/DDBJ databases">
        <title>Genomic of Niabella pedocola.</title>
        <authorList>
            <person name="Wu T."/>
        </authorList>
    </citation>
    <scope>NUCLEOTIDE SEQUENCE [LARGE SCALE GENOMIC DNA]</scope>
    <source>
        <strain evidence="10 11">JCM 31011</strain>
    </source>
</reference>
<evidence type="ECO:0000313" key="11">
    <source>
        <dbReference type="Proteomes" id="UP001199816"/>
    </source>
</evidence>